<organism evidence="2 3">
    <name type="scientific">Brucella rhizosphaerae</name>
    <dbReference type="NCBI Taxonomy" id="571254"/>
    <lineage>
        <taxon>Bacteria</taxon>
        <taxon>Pseudomonadati</taxon>
        <taxon>Pseudomonadota</taxon>
        <taxon>Alphaproteobacteria</taxon>
        <taxon>Hyphomicrobiales</taxon>
        <taxon>Brucellaceae</taxon>
        <taxon>Brucella/Ochrobactrum group</taxon>
        <taxon>Brucella</taxon>
    </lineage>
</organism>
<sequence length="139" mass="15731">MLKLRRSRDAIVRALKALRAHGFLDWLRRYVPTGNEGRGPQVQQTSNAYRLSLPARARQFLGRFGVTPPPPDDHVQAEAEHAAVLEMHRASLDIEERTLFDVGDNSLGQALAKLARSIKQRESARQTESQSSFIKDREE</sequence>
<name>A0A256FXJ2_9HYPH</name>
<protein>
    <submittedName>
        <fullName evidence="2">Putative replication protein A</fullName>
    </submittedName>
</protein>
<evidence type="ECO:0000313" key="2">
    <source>
        <dbReference type="EMBL" id="OYR19468.1"/>
    </source>
</evidence>
<evidence type="ECO:0000256" key="1">
    <source>
        <dbReference type="SAM" id="MobiDB-lite"/>
    </source>
</evidence>
<accession>A0A256FXJ2</accession>
<keyword evidence="3" id="KW-1185">Reference proteome</keyword>
<reference evidence="2 3" key="1">
    <citation type="submission" date="2017-07" db="EMBL/GenBank/DDBJ databases">
        <title>Phylogenetic study on the rhizospheric bacterium Ochrobactrum sp. A44.</title>
        <authorList>
            <person name="Krzyzanowska D.M."/>
            <person name="Ossowicki A."/>
            <person name="Rajewska M."/>
            <person name="Maciag T."/>
            <person name="Kaczynski Z."/>
            <person name="Czerwicka M."/>
            <person name="Jafra S."/>
        </authorList>
    </citation>
    <scope>NUCLEOTIDE SEQUENCE [LARGE SCALE GENOMIC DNA]</scope>
    <source>
        <strain evidence="2 3">PR17</strain>
    </source>
</reference>
<proteinExistence type="predicted"/>
<evidence type="ECO:0000313" key="3">
    <source>
        <dbReference type="Proteomes" id="UP000216345"/>
    </source>
</evidence>
<gene>
    <name evidence="2" type="ORF">CEV32_4943</name>
</gene>
<comment type="caution">
    <text evidence="2">The sequence shown here is derived from an EMBL/GenBank/DDBJ whole genome shotgun (WGS) entry which is preliminary data.</text>
</comment>
<dbReference type="AlphaFoldDB" id="A0A256FXJ2"/>
<dbReference type="Proteomes" id="UP000216345">
    <property type="component" value="Unassembled WGS sequence"/>
</dbReference>
<dbReference type="EMBL" id="NNRK01000003">
    <property type="protein sequence ID" value="OYR19468.1"/>
    <property type="molecule type" value="Genomic_DNA"/>
</dbReference>
<feature type="region of interest" description="Disordered" evidence="1">
    <location>
        <begin position="118"/>
        <end position="139"/>
    </location>
</feature>